<dbReference type="RefSeq" id="WP_164350544.1">
    <property type="nucleotide sequence ID" value="NZ_JAAGLQ010000746.1"/>
</dbReference>
<organism evidence="1 2">
    <name type="scientific">Streptomyces halstedii</name>
    <dbReference type="NCBI Taxonomy" id="1944"/>
    <lineage>
        <taxon>Bacteria</taxon>
        <taxon>Bacillati</taxon>
        <taxon>Actinomycetota</taxon>
        <taxon>Actinomycetes</taxon>
        <taxon>Kitasatosporales</taxon>
        <taxon>Streptomycetaceae</taxon>
        <taxon>Streptomyces</taxon>
    </lineage>
</organism>
<comment type="caution">
    <text evidence="1">The sequence shown here is derived from an EMBL/GenBank/DDBJ whole genome shotgun (WGS) entry which is preliminary data.</text>
</comment>
<dbReference type="Proteomes" id="UP000471293">
    <property type="component" value="Unassembled WGS sequence"/>
</dbReference>
<evidence type="ECO:0000313" key="2">
    <source>
        <dbReference type="Proteomes" id="UP000471293"/>
    </source>
</evidence>
<reference evidence="1 2" key="1">
    <citation type="submission" date="2020-01" db="EMBL/GenBank/DDBJ databases">
        <title>Insect and environment-associated Actinomycetes.</title>
        <authorList>
            <person name="Currrie C."/>
            <person name="Chevrette M."/>
            <person name="Carlson C."/>
            <person name="Stubbendieck R."/>
            <person name="Wendt-Pienkowski E."/>
        </authorList>
    </citation>
    <scope>NUCLEOTIDE SEQUENCE [LARGE SCALE GENOMIC DNA]</scope>
    <source>
        <strain evidence="1 2">SID11342</strain>
    </source>
</reference>
<protein>
    <submittedName>
        <fullName evidence="1">Uncharacterized protein</fullName>
    </submittedName>
</protein>
<evidence type="ECO:0000313" key="1">
    <source>
        <dbReference type="EMBL" id="NEA20653.1"/>
    </source>
</evidence>
<name>A0A6N9UER9_STRHA</name>
<dbReference type="AlphaFoldDB" id="A0A6N9UER9"/>
<sequence>MADIKNTKAFKALATQTEAELLTRGLDVVSVAVTNVLAHNVEMVADRLGIQPRSALCYIEPSAVADQIAKASTMGTDGAHTVHSVRPVRVDDRTVFMPRWSCSRPLMALAQAVKYASSNGDSRTVQHATDLIFEIGLAIGADSASDSAGVPIGLLDEAADLIEQVAGHIETDGWSVCPCGEDHGQTEADARVPGVLRGDAELIRKIRAKGDA</sequence>
<dbReference type="EMBL" id="JAAGLQ010000746">
    <property type="protein sequence ID" value="NEA20653.1"/>
    <property type="molecule type" value="Genomic_DNA"/>
</dbReference>
<proteinExistence type="predicted"/>
<accession>A0A6N9UER9</accession>
<gene>
    <name evidence="1" type="ORF">G3I29_35485</name>
</gene>